<dbReference type="AlphaFoldDB" id="A0A6G8ATN1"/>
<evidence type="ECO:0000256" key="1">
    <source>
        <dbReference type="SAM" id="Phobius"/>
    </source>
</evidence>
<proteinExistence type="predicted"/>
<evidence type="ECO:0000313" key="3">
    <source>
        <dbReference type="Proteomes" id="UP000501747"/>
    </source>
</evidence>
<protein>
    <submittedName>
        <fullName evidence="2">Uncharacterized protein</fullName>
    </submittedName>
</protein>
<keyword evidence="3" id="KW-1185">Reference proteome</keyword>
<accession>A0A6G8ATN1</accession>
<sequence length="200" mass="23612">MNKQLKRFCFLESVVTSMWVLYFHHFYIFYKDALEFGAEESSKAIKLSFILIYRSQETFSFLSFAFVLLVINVFVIVVIKSIANRKIIIAVSFIQLFISLLLLNINVLYVLTIPISVISILIVYMSYIISKHRFRQRLVLKEEVVGCHGPFNSQKEVDRYEDKLVETYDISQLVKRTTIEKNKYFLEFDEKEKTGGWNEE</sequence>
<feature type="transmembrane region" description="Helical" evidence="1">
    <location>
        <begin position="59"/>
        <end position="79"/>
    </location>
</feature>
<dbReference type="Proteomes" id="UP000501747">
    <property type="component" value="Chromosome"/>
</dbReference>
<reference evidence="2 3" key="1">
    <citation type="submission" date="2020-03" db="EMBL/GenBank/DDBJ databases">
        <title>Vagococcus sp. nov., isolated from beetles.</title>
        <authorList>
            <person name="Hyun D.-W."/>
            <person name="Bae J.-W."/>
        </authorList>
    </citation>
    <scope>NUCLEOTIDE SEQUENCE [LARGE SCALE GENOMIC DNA]</scope>
    <source>
        <strain evidence="2 3">HDW17B</strain>
    </source>
</reference>
<dbReference type="EMBL" id="CP049887">
    <property type="protein sequence ID" value="QIL48295.1"/>
    <property type="molecule type" value="Genomic_DNA"/>
</dbReference>
<keyword evidence="1" id="KW-0812">Transmembrane</keyword>
<feature type="transmembrane region" description="Helical" evidence="1">
    <location>
        <begin position="9"/>
        <end position="30"/>
    </location>
</feature>
<organism evidence="2 3">
    <name type="scientific">Vagococcus hydrophili</name>
    <dbReference type="NCBI Taxonomy" id="2714947"/>
    <lineage>
        <taxon>Bacteria</taxon>
        <taxon>Bacillati</taxon>
        <taxon>Bacillota</taxon>
        <taxon>Bacilli</taxon>
        <taxon>Lactobacillales</taxon>
        <taxon>Enterococcaceae</taxon>
        <taxon>Vagococcus</taxon>
    </lineage>
</organism>
<keyword evidence="1" id="KW-1133">Transmembrane helix</keyword>
<dbReference type="RefSeq" id="WP_166034442.1">
    <property type="nucleotide sequence ID" value="NZ_CP049887.1"/>
</dbReference>
<keyword evidence="1" id="KW-0472">Membrane</keyword>
<name>A0A6G8ATN1_9ENTE</name>
<evidence type="ECO:0000313" key="2">
    <source>
        <dbReference type="EMBL" id="QIL48295.1"/>
    </source>
</evidence>
<gene>
    <name evidence="2" type="ORF">G7082_07225</name>
</gene>
<dbReference type="KEGG" id="vhy:G7082_07225"/>
<feature type="transmembrane region" description="Helical" evidence="1">
    <location>
        <begin position="86"/>
        <end position="103"/>
    </location>
</feature>
<feature type="transmembrane region" description="Helical" evidence="1">
    <location>
        <begin position="109"/>
        <end position="129"/>
    </location>
</feature>